<name>A0A2Z6B0J7_9BACT</name>
<dbReference type="FunFam" id="3.30.70.270:FF:000001">
    <property type="entry name" value="Diguanylate cyclase domain protein"/>
    <property type="match status" value="1"/>
</dbReference>
<gene>
    <name evidence="4" type="ORF">DFE_2278</name>
</gene>
<dbReference type="SUPFAM" id="SSF55073">
    <property type="entry name" value="Nucleotide cyclase"/>
    <property type="match status" value="1"/>
</dbReference>
<dbReference type="SMART" id="SM00267">
    <property type="entry name" value="GGDEF"/>
    <property type="match status" value="1"/>
</dbReference>
<evidence type="ECO:0000256" key="1">
    <source>
        <dbReference type="ARBA" id="ARBA00012528"/>
    </source>
</evidence>
<dbReference type="InterPro" id="IPR050469">
    <property type="entry name" value="Diguanylate_Cyclase"/>
</dbReference>
<dbReference type="Pfam" id="PF00990">
    <property type="entry name" value="GGDEF"/>
    <property type="match status" value="1"/>
</dbReference>
<dbReference type="InterPro" id="IPR029016">
    <property type="entry name" value="GAF-like_dom_sf"/>
</dbReference>
<dbReference type="EMBL" id="AP017378">
    <property type="protein sequence ID" value="BBD09004.1"/>
    <property type="molecule type" value="Genomic_DNA"/>
</dbReference>
<accession>A0A2Z6B0J7</accession>
<dbReference type="InterPro" id="IPR000160">
    <property type="entry name" value="GGDEF_dom"/>
</dbReference>
<dbReference type="PANTHER" id="PTHR45138:SF9">
    <property type="entry name" value="DIGUANYLATE CYCLASE DGCM-RELATED"/>
    <property type="match status" value="1"/>
</dbReference>
<dbReference type="Gene3D" id="3.30.450.40">
    <property type="match status" value="1"/>
</dbReference>
<dbReference type="NCBIfam" id="TIGR00254">
    <property type="entry name" value="GGDEF"/>
    <property type="match status" value="1"/>
</dbReference>
<organism evidence="4 5">
    <name type="scientific">Desulfovibrio ferrophilus</name>
    <dbReference type="NCBI Taxonomy" id="241368"/>
    <lineage>
        <taxon>Bacteria</taxon>
        <taxon>Pseudomonadati</taxon>
        <taxon>Thermodesulfobacteriota</taxon>
        <taxon>Desulfovibrionia</taxon>
        <taxon>Desulfovibrionales</taxon>
        <taxon>Desulfovibrionaceae</taxon>
        <taxon>Desulfovibrio</taxon>
    </lineage>
</organism>
<dbReference type="InterPro" id="IPR003018">
    <property type="entry name" value="GAF"/>
</dbReference>
<evidence type="ECO:0000313" key="5">
    <source>
        <dbReference type="Proteomes" id="UP000269883"/>
    </source>
</evidence>
<dbReference type="Proteomes" id="UP000269883">
    <property type="component" value="Chromosome"/>
</dbReference>
<dbReference type="EC" id="2.7.7.65" evidence="1"/>
<dbReference type="KEGG" id="dfl:DFE_2278"/>
<dbReference type="CDD" id="cd01949">
    <property type="entry name" value="GGDEF"/>
    <property type="match status" value="1"/>
</dbReference>
<dbReference type="PANTHER" id="PTHR45138">
    <property type="entry name" value="REGULATORY COMPONENTS OF SENSORY TRANSDUCTION SYSTEM"/>
    <property type="match status" value="1"/>
</dbReference>
<dbReference type="AlphaFoldDB" id="A0A2Z6B0J7"/>
<evidence type="ECO:0000259" key="3">
    <source>
        <dbReference type="PROSITE" id="PS50887"/>
    </source>
</evidence>
<dbReference type="OrthoDB" id="9759607at2"/>
<dbReference type="InterPro" id="IPR043128">
    <property type="entry name" value="Rev_trsase/Diguanyl_cyclase"/>
</dbReference>
<sequence length="345" mass="38858">MSDAKQIYAVLKRNEEICRKFFEIETEVLTILDFEALFARLVSLIKTKFDIPHVWISIIRDGELAAMLDNLDASGELREQLALVDGDAALSLLQDRKSPILENRSLHLFDALLPTPAPQGLRSIAVAPLILDGKLVGCLNQADTRSDRFSPDMDTTLLSQLAIKVSLCLSNVTAHERLARLASRDSLTGLLNRRAMEERLHEEFLRSQRYGDSLALAFVDMDDFKKVNDTLGHDAGDAMLVYFSRRLQKMARKIDACARFAGDEFVVILPNTDRKQACAFMERVMRFFEMSPVPDIDRYVRFSFGVSSTEDEAVTSPALLLKKADEELFERKAAKDAPKRRVVGT</sequence>
<dbReference type="GO" id="GO:0052621">
    <property type="term" value="F:diguanylate cyclase activity"/>
    <property type="evidence" value="ECO:0007669"/>
    <property type="project" value="UniProtKB-EC"/>
</dbReference>
<keyword evidence="5" id="KW-1185">Reference proteome</keyword>
<evidence type="ECO:0000313" key="4">
    <source>
        <dbReference type="EMBL" id="BBD09004.1"/>
    </source>
</evidence>
<dbReference type="RefSeq" id="WP_126379609.1">
    <property type="nucleotide sequence ID" value="NZ_AP017378.1"/>
</dbReference>
<proteinExistence type="predicted"/>
<dbReference type="SUPFAM" id="SSF55781">
    <property type="entry name" value="GAF domain-like"/>
    <property type="match status" value="1"/>
</dbReference>
<dbReference type="Gene3D" id="3.30.70.270">
    <property type="match status" value="1"/>
</dbReference>
<reference evidence="4 5" key="1">
    <citation type="journal article" date="2018" name="Sci. Adv.">
        <title>Multi-heme cytochromes provide a pathway for survival in energy-limited environments.</title>
        <authorList>
            <person name="Deng X."/>
            <person name="Dohmae N."/>
            <person name="Nealson K.H."/>
            <person name="Hashimoto K."/>
            <person name="Okamoto A."/>
        </authorList>
    </citation>
    <scope>NUCLEOTIDE SEQUENCE [LARGE SCALE GENOMIC DNA]</scope>
    <source>
        <strain evidence="4 5">IS5</strain>
    </source>
</reference>
<feature type="domain" description="GGDEF" evidence="3">
    <location>
        <begin position="212"/>
        <end position="345"/>
    </location>
</feature>
<comment type="catalytic activity">
    <reaction evidence="2">
        <text>2 GTP = 3',3'-c-di-GMP + 2 diphosphate</text>
        <dbReference type="Rhea" id="RHEA:24898"/>
        <dbReference type="ChEBI" id="CHEBI:33019"/>
        <dbReference type="ChEBI" id="CHEBI:37565"/>
        <dbReference type="ChEBI" id="CHEBI:58805"/>
        <dbReference type="EC" id="2.7.7.65"/>
    </reaction>
</comment>
<dbReference type="Pfam" id="PF01590">
    <property type="entry name" value="GAF"/>
    <property type="match status" value="1"/>
</dbReference>
<protein>
    <recommendedName>
        <fullName evidence="1">diguanylate cyclase</fullName>
        <ecNumber evidence="1">2.7.7.65</ecNumber>
    </recommendedName>
</protein>
<dbReference type="PROSITE" id="PS50887">
    <property type="entry name" value="GGDEF"/>
    <property type="match status" value="1"/>
</dbReference>
<evidence type="ECO:0000256" key="2">
    <source>
        <dbReference type="ARBA" id="ARBA00034247"/>
    </source>
</evidence>
<dbReference type="InterPro" id="IPR029787">
    <property type="entry name" value="Nucleotide_cyclase"/>
</dbReference>